<evidence type="ECO:0000256" key="2">
    <source>
        <dbReference type="SAM" id="SignalP"/>
    </source>
</evidence>
<gene>
    <name evidence="3" type="ORF">BDP55DRAFT_634822</name>
</gene>
<proteinExistence type="predicted"/>
<reference evidence="3" key="1">
    <citation type="submission" date="2021-06" db="EMBL/GenBank/DDBJ databases">
        <title>Comparative genomics, transcriptomics and evolutionary studies reveal genomic signatures of adaptation to plant cell wall in hemibiotrophic fungi.</title>
        <authorList>
            <consortium name="DOE Joint Genome Institute"/>
            <person name="Baroncelli R."/>
            <person name="Diaz J.F."/>
            <person name="Benocci T."/>
            <person name="Peng M."/>
            <person name="Battaglia E."/>
            <person name="Haridas S."/>
            <person name="Andreopoulos W."/>
            <person name="Labutti K."/>
            <person name="Pangilinan J."/>
            <person name="Floch G.L."/>
            <person name="Makela M.R."/>
            <person name="Henrissat B."/>
            <person name="Grigoriev I.V."/>
            <person name="Crouch J.A."/>
            <person name="De Vries R.P."/>
            <person name="Sukno S.A."/>
            <person name="Thon M.R."/>
        </authorList>
    </citation>
    <scope>NUCLEOTIDE SEQUENCE</scope>
    <source>
        <strain evidence="3">CBS 193.32</strain>
    </source>
</reference>
<keyword evidence="2" id="KW-0732">Signal</keyword>
<evidence type="ECO:0000256" key="1">
    <source>
        <dbReference type="SAM" id="MobiDB-lite"/>
    </source>
</evidence>
<dbReference type="GeneID" id="85457243"/>
<evidence type="ECO:0000313" key="4">
    <source>
        <dbReference type="Proteomes" id="UP001224890"/>
    </source>
</evidence>
<dbReference type="RefSeq" id="XP_060426560.1">
    <property type="nucleotide sequence ID" value="XM_060572717.1"/>
</dbReference>
<feature type="region of interest" description="Disordered" evidence="1">
    <location>
        <begin position="141"/>
        <end position="194"/>
    </location>
</feature>
<feature type="region of interest" description="Disordered" evidence="1">
    <location>
        <begin position="45"/>
        <end position="73"/>
    </location>
</feature>
<accession>A0AAJ0AHQ2</accession>
<feature type="chain" id="PRO_5042552708" evidence="2">
    <location>
        <begin position="18"/>
        <end position="312"/>
    </location>
</feature>
<evidence type="ECO:0000313" key="3">
    <source>
        <dbReference type="EMBL" id="KAK1672557.1"/>
    </source>
</evidence>
<comment type="caution">
    <text evidence="3">The sequence shown here is derived from an EMBL/GenBank/DDBJ whole genome shotgun (WGS) entry which is preliminary data.</text>
</comment>
<organism evidence="3 4">
    <name type="scientific">Colletotrichum godetiae</name>
    <dbReference type="NCBI Taxonomy" id="1209918"/>
    <lineage>
        <taxon>Eukaryota</taxon>
        <taxon>Fungi</taxon>
        <taxon>Dikarya</taxon>
        <taxon>Ascomycota</taxon>
        <taxon>Pezizomycotina</taxon>
        <taxon>Sordariomycetes</taxon>
        <taxon>Hypocreomycetidae</taxon>
        <taxon>Glomerellales</taxon>
        <taxon>Glomerellaceae</taxon>
        <taxon>Colletotrichum</taxon>
        <taxon>Colletotrichum acutatum species complex</taxon>
    </lineage>
</organism>
<dbReference type="Proteomes" id="UP001224890">
    <property type="component" value="Unassembled WGS sequence"/>
</dbReference>
<dbReference type="AlphaFoldDB" id="A0AAJ0AHQ2"/>
<protein>
    <submittedName>
        <fullName evidence="3">Uncharacterized protein</fullName>
    </submittedName>
</protein>
<sequence length="312" mass="34577">MLLLVAFPALLASLALQADFCTNSNTEYPYEPRIHLSRRDVVYASRGKPRHERQRQDIPPRIHHRPGQGDLLQDRAAVDVDLRQVQSETRSVHNYASLQATHQPLQQLFAGYPKSRRSSPRYLSRAGRELGVFGVAGSGWERQKGAKSTGAPSGHQLDTRACQGVPGSASQRSLNRQPDALGRSKRFRQRGNRGAIVQRALRPNLPFHPRPPARARARIASLQLAHSTATPAYVWLLVHADCSPRQSGTVDNLVRVSSLGSSVVVVGPANLPDKQWMHPVLEAGIKLQKNPRMPNALARTDDALEKERAIER</sequence>
<name>A0AAJ0AHQ2_9PEZI</name>
<keyword evidence="4" id="KW-1185">Reference proteome</keyword>
<dbReference type="EMBL" id="JAHMHR010000037">
    <property type="protein sequence ID" value="KAK1672557.1"/>
    <property type="molecule type" value="Genomic_DNA"/>
</dbReference>
<feature type="signal peptide" evidence="2">
    <location>
        <begin position="1"/>
        <end position="17"/>
    </location>
</feature>